<protein>
    <recommendedName>
        <fullName evidence="3">Protein kinase domain-containing protein</fullName>
    </recommendedName>
</protein>
<accession>A0A6A6DAQ7</accession>
<dbReference type="Proteomes" id="UP000800200">
    <property type="component" value="Unassembled WGS sequence"/>
</dbReference>
<dbReference type="AlphaFoldDB" id="A0A6A6DAQ7"/>
<keyword evidence="2" id="KW-1185">Reference proteome</keyword>
<evidence type="ECO:0000313" key="1">
    <source>
        <dbReference type="EMBL" id="KAF2175279.1"/>
    </source>
</evidence>
<proteinExistence type="predicted"/>
<evidence type="ECO:0000313" key="2">
    <source>
        <dbReference type="Proteomes" id="UP000800200"/>
    </source>
</evidence>
<name>A0A6A6DAQ7_9PEZI</name>
<sequence>MLGRIYESAFHTKGKFVLKVFDRHSMSSFRQEEEHMPPLTPDLDLTFQQLQFTEKVAALEKYLKREVYRRLEDIQGRDVPRQTACIELAYYYASKYTYRDVSSPILDIPDIFMEYIRGFPLSNIYEAGQLPARRDTWQGICEDAIRVINVIRGRDIINRDVNVRSSVVCHNPVSKTYENADQAGQNEEGPIGMIIERRLEQLRDGGFRYDESEKGK</sequence>
<dbReference type="EMBL" id="ML994737">
    <property type="protein sequence ID" value="KAF2175279.1"/>
    <property type="molecule type" value="Genomic_DNA"/>
</dbReference>
<evidence type="ECO:0008006" key="3">
    <source>
        <dbReference type="Google" id="ProtNLM"/>
    </source>
</evidence>
<reference evidence="1" key="1">
    <citation type="journal article" date="2020" name="Stud. Mycol.">
        <title>101 Dothideomycetes genomes: a test case for predicting lifestyles and emergence of pathogens.</title>
        <authorList>
            <person name="Haridas S."/>
            <person name="Albert R."/>
            <person name="Binder M."/>
            <person name="Bloem J."/>
            <person name="Labutti K."/>
            <person name="Salamov A."/>
            <person name="Andreopoulos B."/>
            <person name="Baker S."/>
            <person name="Barry K."/>
            <person name="Bills G."/>
            <person name="Bluhm B."/>
            <person name="Cannon C."/>
            <person name="Castanera R."/>
            <person name="Culley D."/>
            <person name="Daum C."/>
            <person name="Ezra D."/>
            <person name="Gonzalez J."/>
            <person name="Henrissat B."/>
            <person name="Kuo A."/>
            <person name="Liang C."/>
            <person name="Lipzen A."/>
            <person name="Lutzoni F."/>
            <person name="Magnuson J."/>
            <person name="Mondo S."/>
            <person name="Nolan M."/>
            <person name="Ohm R."/>
            <person name="Pangilinan J."/>
            <person name="Park H.-J."/>
            <person name="Ramirez L."/>
            <person name="Alfaro M."/>
            <person name="Sun H."/>
            <person name="Tritt A."/>
            <person name="Yoshinaga Y."/>
            <person name="Zwiers L.-H."/>
            <person name="Turgeon B."/>
            <person name="Goodwin S."/>
            <person name="Spatafora J."/>
            <person name="Crous P."/>
            <person name="Grigoriev I."/>
        </authorList>
    </citation>
    <scope>NUCLEOTIDE SEQUENCE</scope>
    <source>
        <strain evidence="1">CBS 207.26</strain>
    </source>
</reference>
<organism evidence="1 2">
    <name type="scientific">Zopfia rhizophila CBS 207.26</name>
    <dbReference type="NCBI Taxonomy" id="1314779"/>
    <lineage>
        <taxon>Eukaryota</taxon>
        <taxon>Fungi</taxon>
        <taxon>Dikarya</taxon>
        <taxon>Ascomycota</taxon>
        <taxon>Pezizomycotina</taxon>
        <taxon>Dothideomycetes</taxon>
        <taxon>Dothideomycetes incertae sedis</taxon>
        <taxon>Zopfiaceae</taxon>
        <taxon>Zopfia</taxon>
    </lineage>
</organism>
<dbReference type="OrthoDB" id="3861138at2759"/>
<gene>
    <name evidence="1" type="ORF">K469DRAFT_724181</name>
</gene>